<keyword evidence="2" id="KW-1185">Reference proteome</keyword>
<accession>A0A154NW57</accession>
<dbReference type="Proteomes" id="UP000076502">
    <property type="component" value="Unassembled WGS sequence"/>
</dbReference>
<proteinExistence type="predicted"/>
<sequence length="49" mass="5700">MKYNHTLLKYSTVSNTKNKSNPIQQSIKSVNSRQHHRLIKIDCAFNAKI</sequence>
<dbReference type="AlphaFoldDB" id="A0A154NW57"/>
<dbReference type="EMBL" id="KQ434770">
    <property type="protein sequence ID" value="KZC03811.1"/>
    <property type="molecule type" value="Genomic_DNA"/>
</dbReference>
<evidence type="ECO:0000313" key="2">
    <source>
        <dbReference type="Proteomes" id="UP000076502"/>
    </source>
</evidence>
<reference evidence="1 2" key="1">
    <citation type="submission" date="2015-07" db="EMBL/GenBank/DDBJ databases">
        <title>The genome of Dufourea novaeangliae.</title>
        <authorList>
            <person name="Pan H."/>
            <person name="Kapheim K."/>
        </authorList>
    </citation>
    <scope>NUCLEOTIDE SEQUENCE [LARGE SCALE GENOMIC DNA]</scope>
    <source>
        <strain evidence="1">0120121106</strain>
        <tissue evidence="1">Whole body</tissue>
    </source>
</reference>
<gene>
    <name evidence="1" type="ORF">WN55_07900</name>
</gene>
<protein>
    <submittedName>
        <fullName evidence="1">Uncharacterized protein</fullName>
    </submittedName>
</protein>
<evidence type="ECO:0000313" key="1">
    <source>
        <dbReference type="EMBL" id="KZC03811.1"/>
    </source>
</evidence>
<organism evidence="1 2">
    <name type="scientific">Dufourea novaeangliae</name>
    <name type="common">Sweat bee</name>
    <dbReference type="NCBI Taxonomy" id="178035"/>
    <lineage>
        <taxon>Eukaryota</taxon>
        <taxon>Metazoa</taxon>
        <taxon>Ecdysozoa</taxon>
        <taxon>Arthropoda</taxon>
        <taxon>Hexapoda</taxon>
        <taxon>Insecta</taxon>
        <taxon>Pterygota</taxon>
        <taxon>Neoptera</taxon>
        <taxon>Endopterygota</taxon>
        <taxon>Hymenoptera</taxon>
        <taxon>Apocrita</taxon>
        <taxon>Aculeata</taxon>
        <taxon>Apoidea</taxon>
        <taxon>Anthophila</taxon>
        <taxon>Halictidae</taxon>
        <taxon>Rophitinae</taxon>
        <taxon>Dufourea</taxon>
    </lineage>
</organism>
<name>A0A154NW57_DUFNO</name>